<organism evidence="1 2">
    <name type="scientific">Paralvinella palmiformis</name>
    <dbReference type="NCBI Taxonomy" id="53620"/>
    <lineage>
        <taxon>Eukaryota</taxon>
        <taxon>Metazoa</taxon>
        <taxon>Spiralia</taxon>
        <taxon>Lophotrochozoa</taxon>
        <taxon>Annelida</taxon>
        <taxon>Polychaeta</taxon>
        <taxon>Sedentaria</taxon>
        <taxon>Canalipalpata</taxon>
        <taxon>Terebellida</taxon>
        <taxon>Terebelliformia</taxon>
        <taxon>Alvinellidae</taxon>
        <taxon>Paralvinella</taxon>
    </lineage>
</organism>
<comment type="caution">
    <text evidence="1">The sequence shown here is derived from an EMBL/GenBank/DDBJ whole genome shotgun (WGS) entry which is preliminary data.</text>
</comment>
<sequence length="220" mass="24450">MDNEKPKDAAPVLTIESGRSVDAEIENHLEKINKAIEEINTLTRLFLVLHLTQSRDEADKHQRASMTVLSRCDEHLANMAQHLSKYVLKARGSITSFGNLIDDCLKPNKSTKICFLSIVPFLLNLCKSNVQMISKCLEISRNSNFQEDGSKDIASQSLDIASLHSNGSTLDSDMSRATKSGPQLNPEALSDLNISDTFDINESNKHELDLDYAVSFQLNV</sequence>
<name>A0AAD9J853_9ANNE</name>
<evidence type="ECO:0000313" key="1">
    <source>
        <dbReference type="EMBL" id="KAK2147898.1"/>
    </source>
</evidence>
<dbReference type="AlphaFoldDB" id="A0AAD9J853"/>
<keyword evidence="2" id="KW-1185">Reference proteome</keyword>
<protein>
    <submittedName>
        <fullName evidence="1">Uncharacterized protein</fullName>
    </submittedName>
</protein>
<accession>A0AAD9J853</accession>
<dbReference type="Proteomes" id="UP001208570">
    <property type="component" value="Unassembled WGS sequence"/>
</dbReference>
<dbReference type="EMBL" id="JAODUP010000530">
    <property type="protein sequence ID" value="KAK2147898.1"/>
    <property type="molecule type" value="Genomic_DNA"/>
</dbReference>
<proteinExistence type="predicted"/>
<reference evidence="1" key="1">
    <citation type="journal article" date="2023" name="Mol. Biol. Evol.">
        <title>Third-Generation Sequencing Reveals the Adaptive Role of the Epigenome in Three Deep-Sea Polychaetes.</title>
        <authorList>
            <person name="Perez M."/>
            <person name="Aroh O."/>
            <person name="Sun Y."/>
            <person name="Lan Y."/>
            <person name="Juniper S.K."/>
            <person name="Young C.R."/>
            <person name="Angers B."/>
            <person name="Qian P.Y."/>
        </authorList>
    </citation>
    <scope>NUCLEOTIDE SEQUENCE</scope>
    <source>
        <strain evidence="1">P08H-3</strain>
    </source>
</reference>
<gene>
    <name evidence="1" type="ORF">LSH36_530g02032</name>
</gene>
<evidence type="ECO:0000313" key="2">
    <source>
        <dbReference type="Proteomes" id="UP001208570"/>
    </source>
</evidence>